<gene>
    <name evidence="2" type="ORF">J1N35_034820</name>
</gene>
<keyword evidence="3" id="KW-1185">Reference proteome</keyword>
<protein>
    <submittedName>
        <fullName evidence="2">Uncharacterized protein</fullName>
    </submittedName>
</protein>
<proteinExistence type="predicted"/>
<dbReference type="AlphaFoldDB" id="A0A9D3ZR30"/>
<evidence type="ECO:0000313" key="2">
    <source>
        <dbReference type="EMBL" id="KAH1056755.1"/>
    </source>
</evidence>
<dbReference type="EMBL" id="JAIQCV010000010">
    <property type="protein sequence ID" value="KAH1056755.1"/>
    <property type="molecule type" value="Genomic_DNA"/>
</dbReference>
<sequence length="173" mass="19877">MNRSDSENESNREDDVFLNDDEISIHEDDVQICLDGKYPDISFLERVHDLIDQSLHYRYYGKGLLKIIEDVVGQVMKVDYNTTLTKRGRFARIVIFVDLNILLVTFVGLDGVPQHIEYEGLPTVCCDCGRFGHKVRVALIVQKKKRNKEVVDPMVVENIAVNFKNEDQSLYGP</sequence>
<dbReference type="OrthoDB" id="983042at2759"/>
<feature type="transmembrane region" description="Helical" evidence="1">
    <location>
        <begin position="90"/>
        <end position="109"/>
    </location>
</feature>
<reference evidence="2 3" key="1">
    <citation type="journal article" date="2021" name="Plant Biotechnol. J.">
        <title>Multi-omics assisted identification of the key and species-specific regulatory components of drought-tolerant mechanisms in Gossypium stocksii.</title>
        <authorList>
            <person name="Yu D."/>
            <person name="Ke L."/>
            <person name="Zhang D."/>
            <person name="Wu Y."/>
            <person name="Sun Y."/>
            <person name="Mei J."/>
            <person name="Sun J."/>
            <person name="Sun Y."/>
        </authorList>
    </citation>
    <scope>NUCLEOTIDE SEQUENCE [LARGE SCALE GENOMIC DNA]</scope>
    <source>
        <strain evidence="3">cv. E1</strain>
        <tissue evidence="2">Leaf</tissue>
    </source>
</reference>
<keyword evidence="1" id="KW-0472">Membrane</keyword>
<dbReference type="PANTHER" id="PTHR31286">
    <property type="entry name" value="GLYCINE-RICH CELL WALL STRUCTURAL PROTEIN 1.8-LIKE"/>
    <property type="match status" value="1"/>
</dbReference>
<evidence type="ECO:0000256" key="1">
    <source>
        <dbReference type="SAM" id="Phobius"/>
    </source>
</evidence>
<dbReference type="PANTHER" id="PTHR31286:SF99">
    <property type="entry name" value="DUF4283 DOMAIN-CONTAINING PROTEIN"/>
    <property type="match status" value="1"/>
</dbReference>
<dbReference type="InterPro" id="IPR040256">
    <property type="entry name" value="At4g02000-like"/>
</dbReference>
<organism evidence="2 3">
    <name type="scientific">Gossypium stocksii</name>
    <dbReference type="NCBI Taxonomy" id="47602"/>
    <lineage>
        <taxon>Eukaryota</taxon>
        <taxon>Viridiplantae</taxon>
        <taxon>Streptophyta</taxon>
        <taxon>Embryophyta</taxon>
        <taxon>Tracheophyta</taxon>
        <taxon>Spermatophyta</taxon>
        <taxon>Magnoliopsida</taxon>
        <taxon>eudicotyledons</taxon>
        <taxon>Gunneridae</taxon>
        <taxon>Pentapetalae</taxon>
        <taxon>rosids</taxon>
        <taxon>malvids</taxon>
        <taxon>Malvales</taxon>
        <taxon>Malvaceae</taxon>
        <taxon>Malvoideae</taxon>
        <taxon>Gossypium</taxon>
    </lineage>
</organism>
<comment type="caution">
    <text evidence="2">The sequence shown here is derived from an EMBL/GenBank/DDBJ whole genome shotgun (WGS) entry which is preliminary data.</text>
</comment>
<keyword evidence="1" id="KW-1133">Transmembrane helix</keyword>
<dbReference type="Proteomes" id="UP000828251">
    <property type="component" value="Unassembled WGS sequence"/>
</dbReference>
<evidence type="ECO:0000313" key="3">
    <source>
        <dbReference type="Proteomes" id="UP000828251"/>
    </source>
</evidence>
<keyword evidence="1" id="KW-0812">Transmembrane</keyword>
<name>A0A9D3ZR30_9ROSI</name>
<accession>A0A9D3ZR30</accession>